<protein>
    <recommendedName>
        <fullName evidence="4">Aspartate/glutamate leucyltransferase</fullName>
        <ecNumber evidence="4">2.3.2.29</ecNumber>
    </recommendedName>
</protein>
<dbReference type="SUPFAM" id="SSF55729">
    <property type="entry name" value="Acyl-CoA N-acyltransferases (Nat)"/>
    <property type="match status" value="1"/>
</dbReference>
<evidence type="ECO:0000256" key="2">
    <source>
        <dbReference type="ARBA" id="ARBA00022679"/>
    </source>
</evidence>
<keyword evidence="1 4" id="KW-0963">Cytoplasm</keyword>
<comment type="function">
    <text evidence="4">Functions in the N-end rule pathway of protein degradation where it conjugates Leu from its aminoacyl-tRNA to the N-termini of proteins containing an N-terminal aspartate or glutamate.</text>
</comment>
<dbReference type="PANTHER" id="PTHR21367">
    <property type="entry name" value="ARGININE-TRNA-PROTEIN TRANSFERASE 1"/>
    <property type="match status" value="1"/>
</dbReference>
<evidence type="ECO:0000256" key="1">
    <source>
        <dbReference type="ARBA" id="ARBA00022490"/>
    </source>
</evidence>
<dbReference type="InterPro" id="IPR017138">
    <property type="entry name" value="Asp_Glu_LeuTrfase"/>
</dbReference>
<reference evidence="8" key="1">
    <citation type="journal article" date="2019" name="Int. J. Syst. Evol. Microbiol.">
        <title>The Global Catalogue of Microorganisms (GCM) 10K type strain sequencing project: providing services to taxonomists for standard genome sequencing and annotation.</title>
        <authorList>
            <consortium name="The Broad Institute Genomics Platform"/>
            <consortium name="The Broad Institute Genome Sequencing Center for Infectious Disease"/>
            <person name="Wu L."/>
            <person name="Ma J."/>
        </authorList>
    </citation>
    <scope>NUCLEOTIDE SEQUENCE [LARGE SCALE GENOMIC DNA]</scope>
    <source>
        <strain evidence="8">CGMCC-1.15741</strain>
    </source>
</reference>
<dbReference type="HAMAP" id="MF_00689">
    <property type="entry name" value="Bpt"/>
    <property type="match status" value="1"/>
</dbReference>
<organism evidence="7 8">
    <name type="scientific">Ponticaulis profundi</name>
    <dbReference type="NCBI Taxonomy" id="2665222"/>
    <lineage>
        <taxon>Bacteria</taxon>
        <taxon>Pseudomonadati</taxon>
        <taxon>Pseudomonadota</taxon>
        <taxon>Alphaproteobacteria</taxon>
        <taxon>Hyphomonadales</taxon>
        <taxon>Hyphomonadaceae</taxon>
        <taxon>Ponticaulis</taxon>
    </lineage>
</organism>
<evidence type="ECO:0000313" key="8">
    <source>
        <dbReference type="Proteomes" id="UP001596303"/>
    </source>
</evidence>
<evidence type="ECO:0000259" key="6">
    <source>
        <dbReference type="Pfam" id="PF04377"/>
    </source>
</evidence>
<dbReference type="EMBL" id="JBHSSW010000066">
    <property type="protein sequence ID" value="MFC6199610.1"/>
    <property type="molecule type" value="Genomic_DNA"/>
</dbReference>
<keyword evidence="3 4" id="KW-0012">Acyltransferase</keyword>
<comment type="caution">
    <text evidence="7">The sequence shown here is derived from an EMBL/GenBank/DDBJ whole genome shotgun (WGS) entry which is preliminary data.</text>
</comment>
<proteinExistence type="inferred from homology"/>
<evidence type="ECO:0000256" key="3">
    <source>
        <dbReference type="ARBA" id="ARBA00023315"/>
    </source>
</evidence>
<dbReference type="Pfam" id="PF04376">
    <property type="entry name" value="ATE_N"/>
    <property type="match status" value="1"/>
</dbReference>
<keyword evidence="8" id="KW-1185">Reference proteome</keyword>
<dbReference type="RefSeq" id="WP_377380797.1">
    <property type="nucleotide sequence ID" value="NZ_JBHSSW010000066.1"/>
</dbReference>
<feature type="domain" description="N-end rule aminoacyl transferase C-terminal" evidence="6">
    <location>
        <begin position="115"/>
        <end position="240"/>
    </location>
</feature>
<evidence type="ECO:0000259" key="5">
    <source>
        <dbReference type="Pfam" id="PF04376"/>
    </source>
</evidence>
<comment type="catalytic activity">
    <reaction evidence="4">
        <text>N-terminal L-aspartyl-[protein] + L-leucyl-tRNA(Leu) = N-terminal L-leucyl-L-aspartyl-[protein] + tRNA(Leu) + H(+)</text>
        <dbReference type="Rhea" id="RHEA:50420"/>
        <dbReference type="Rhea" id="RHEA-COMP:9613"/>
        <dbReference type="Rhea" id="RHEA-COMP:9622"/>
        <dbReference type="Rhea" id="RHEA-COMP:12669"/>
        <dbReference type="Rhea" id="RHEA-COMP:12674"/>
        <dbReference type="ChEBI" id="CHEBI:15378"/>
        <dbReference type="ChEBI" id="CHEBI:64720"/>
        <dbReference type="ChEBI" id="CHEBI:78442"/>
        <dbReference type="ChEBI" id="CHEBI:78494"/>
        <dbReference type="ChEBI" id="CHEBI:133042"/>
        <dbReference type="EC" id="2.3.2.29"/>
    </reaction>
</comment>
<sequence>MKIIDSPSVRGLGHRQLRFYLTNASPCPYLDGQIERKVFTNLATEDADNLHDALSHSGFRRSQNIAYRPACPACNACRATRLPVADFEPKKRWRRVWNKNKHFIRTPRQPIATREQFRLLKTYLDHRHEDGGMTQMDLRDYVAMVEGSPVSSVIFEYRESDAEDAPLVAAAITDVLKDGLSMVYSFFDPTRASQGIGNFIILDHIEQARALGLDYVYMGYWVEGSPKMGYKADFRPLEVLYGDEWRILRNET</sequence>
<dbReference type="NCBIfam" id="NF002343">
    <property type="entry name" value="PRK01305.1-4"/>
    <property type="match status" value="1"/>
</dbReference>
<dbReference type="InterPro" id="IPR007471">
    <property type="entry name" value="N-end_Aminoacyl_Trfase_N"/>
</dbReference>
<dbReference type="Proteomes" id="UP001596303">
    <property type="component" value="Unassembled WGS sequence"/>
</dbReference>
<dbReference type="EC" id="2.3.2.29" evidence="4"/>
<dbReference type="Pfam" id="PF04377">
    <property type="entry name" value="ATE_C"/>
    <property type="match status" value="1"/>
</dbReference>
<keyword evidence="2 4" id="KW-0808">Transferase</keyword>
<dbReference type="NCBIfam" id="NF002346">
    <property type="entry name" value="PRK01305.2-3"/>
    <property type="match status" value="1"/>
</dbReference>
<dbReference type="InterPro" id="IPR007472">
    <property type="entry name" value="N-end_Aminoacyl_Trfase_C"/>
</dbReference>
<accession>A0ABW1SD65</accession>
<comment type="subcellular location">
    <subcellularLocation>
        <location evidence="4">Cytoplasm</location>
    </subcellularLocation>
</comment>
<dbReference type="InterPro" id="IPR016181">
    <property type="entry name" value="Acyl_CoA_acyltransferase"/>
</dbReference>
<dbReference type="GO" id="GO:0004057">
    <property type="term" value="F:arginyl-tRNA--protein transferase activity"/>
    <property type="evidence" value="ECO:0007669"/>
    <property type="project" value="UniProtKB-EC"/>
</dbReference>
<comment type="similarity">
    <text evidence="4">Belongs to the R-transferase family. Bpt subfamily.</text>
</comment>
<dbReference type="PANTHER" id="PTHR21367:SF1">
    <property type="entry name" value="ARGINYL-TRNA--PROTEIN TRANSFERASE 1"/>
    <property type="match status" value="1"/>
</dbReference>
<evidence type="ECO:0000313" key="7">
    <source>
        <dbReference type="EMBL" id="MFC6199610.1"/>
    </source>
</evidence>
<feature type="domain" description="N-end aminoacyl transferase N-terminal" evidence="5">
    <location>
        <begin position="25"/>
        <end position="95"/>
    </location>
</feature>
<dbReference type="InterPro" id="IPR030700">
    <property type="entry name" value="N-end_Aminoacyl_Trfase"/>
</dbReference>
<evidence type="ECO:0000256" key="4">
    <source>
        <dbReference type="HAMAP-Rule" id="MF_00689"/>
    </source>
</evidence>
<name>A0ABW1SD65_9PROT</name>
<dbReference type="PIRSF" id="PIRSF037208">
    <property type="entry name" value="ATE_pro_prd"/>
    <property type="match status" value="1"/>
</dbReference>
<gene>
    <name evidence="4" type="primary">bpt</name>
    <name evidence="7" type="ORF">ACFQDM_16130</name>
</gene>
<comment type="catalytic activity">
    <reaction evidence="4">
        <text>N-terminal L-glutamyl-[protein] + L-leucyl-tRNA(Leu) = N-terminal L-leucyl-L-glutamyl-[protein] + tRNA(Leu) + H(+)</text>
        <dbReference type="Rhea" id="RHEA:50412"/>
        <dbReference type="Rhea" id="RHEA-COMP:9613"/>
        <dbReference type="Rhea" id="RHEA-COMP:9622"/>
        <dbReference type="Rhea" id="RHEA-COMP:12664"/>
        <dbReference type="Rhea" id="RHEA-COMP:12668"/>
        <dbReference type="ChEBI" id="CHEBI:15378"/>
        <dbReference type="ChEBI" id="CHEBI:64721"/>
        <dbReference type="ChEBI" id="CHEBI:78442"/>
        <dbReference type="ChEBI" id="CHEBI:78494"/>
        <dbReference type="ChEBI" id="CHEBI:133041"/>
        <dbReference type="EC" id="2.3.2.29"/>
    </reaction>
</comment>